<feature type="transmembrane region" description="Helical" evidence="1">
    <location>
        <begin position="300"/>
        <end position="320"/>
    </location>
</feature>
<protein>
    <submittedName>
        <fullName evidence="5">DUF916 and DUF3324 domain-containing protein</fullName>
    </submittedName>
</protein>
<dbReference type="EMBL" id="JAOWLY010000004">
    <property type="protein sequence ID" value="MDG4983598.1"/>
    <property type="molecule type" value="Genomic_DNA"/>
</dbReference>
<reference evidence="5" key="1">
    <citation type="submission" date="2022-10" db="EMBL/GenBank/DDBJ databases">
        <authorList>
            <person name="Turner M.S."/>
            <person name="Huang W."/>
        </authorList>
    </citation>
    <scope>NUCLEOTIDE SEQUENCE</scope>
    <source>
        <strain evidence="5">3</strain>
    </source>
</reference>
<feature type="chain" id="PRO_5040780174" evidence="2">
    <location>
        <begin position="23"/>
        <end position="345"/>
    </location>
</feature>
<evidence type="ECO:0000256" key="1">
    <source>
        <dbReference type="SAM" id="Phobius"/>
    </source>
</evidence>
<proteinExistence type="predicted"/>
<dbReference type="Pfam" id="PF11797">
    <property type="entry name" value="WxLIP_HBD"/>
    <property type="match status" value="1"/>
</dbReference>
<keyword evidence="2" id="KW-0732">Signal</keyword>
<comment type="caution">
    <text evidence="5">The sequence shown here is derived from an EMBL/GenBank/DDBJ whole genome shotgun (WGS) entry which is preliminary data.</text>
</comment>
<evidence type="ECO:0000313" key="6">
    <source>
        <dbReference type="Proteomes" id="UP001152614"/>
    </source>
</evidence>
<accession>A0A9X4NID8</accession>
<dbReference type="AlphaFoldDB" id="A0A9X4NID8"/>
<feature type="signal peptide" evidence="2">
    <location>
        <begin position="1"/>
        <end position="22"/>
    </location>
</feature>
<dbReference type="RefSeq" id="WP_058206735.1">
    <property type="nucleotide sequence ID" value="NZ_AP025700.1"/>
</dbReference>
<evidence type="ECO:0000313" key="5">
    <source>
        <dbReference type="EMBL" id="MDG4983598.1"/>
    </source>
</evidence>
<organism evidence="5 6">
    <name type="scientific">Lactococcus lactis</name>
    <dbReference type="NCBI Taxonomy" id="1358"/>
    <lineage>
        <taxon>Bacteria</taxon>
        <taxon>Bacillati</taxon>
        <taxon>Bacillota</taxon>
        <taxon>Bacilli</taxon>
        <taxon>Lactobacillales</taxon>
        <taxon>Streptococcaceae</taxon>
        <taxon>Lactococcus</taxon>
    </lineage>
</organism>
<dbReference type="InterPro" id="IPR010317">
    <property type="entry name" value="WxLIP_PGBD"/>
</dbReference>
<name>A0A9X4NID8_9LACT</name>
<reference evidence="5" key="2">
    <citation type="journal article" date="2023" name="Food Microbiol.">
        <title>Evaluation of the fermentation potential of lactic acid bacteria isolated from herbs, fruits and vegetables as starter cultures in nut-based milk alternatives.</title>
        <authorList>
            <person name="Huang W."/>
            <person name="Dong A."/>
            <person name="Pham H.T."/>
            <person name="Zhou C."/>
            <person name="Huo Z."/>
            <person name="Watjen A.P."/>
            <person name="Prakash S."/>
            <person name="Bang-Berthelsen C.H."/>
            <person name="Turner M.S."/>
        </authorList>
    </citation>
    <scope>NUCLEOTIDE SEQUENCE</scope>
    <source>
        <strain evidence="5">3</strain>
    </source>
</reference>
<feature type="domain" description="WxL Interacting Protein peptidoglycan binding" evidence="3">
    <location>
        <begin position="32"/>
        <end position="150"/>
    </location>
</feature>
<keyword evidence="1" id="KW-1133">Transmembrane helix</keyword>
<evidence type="ECO:0000259" key="4">
    <source>
        <dbReference type="Pfam" id="PF11797"/>
    </source>
</evidence>
<feature type="domain" description="WxL Interacting Protein host binding" evidence="4">
    <location>
        <begin position="157"/>
        <end position="289"/>
    </location>
</feature>
<evidence type="ECO:0000256" key="2">
    <source>
        <dbReference type="SAM" id="SignalP"/>
    </source>
</evidence>
<gene>
    <name evidence="5" type="ORF">OGZ51_05495</name>
</gene>
<dbReference type="InterPro" id="IPR021759">
    <property type="entry name" value="WxLIP_HBD"/>
</dbReference>
<keyword evidence="1" id="KW-0472">Membrane</keyword>
<sequence length="345" mass="38725">MKKIITLLLLFVLNIGGSGVLANDTQSQKGSYSVSAIPSIHQTEGVESFFDIRWTPLYTENFGILIKNNTDESQTYNIRVNKARTNKNGIIDYSDSSAESDASIYRLTEMIQLPKEVTIGAGQTQKVEGTLSFPQESFNGLLMAGIHVSEKKNQGSEATVSNTVAYNLPFVVRGDSDSRPKAKLSLKQTSLEKLSSTQSSLDFYLSNEEATLLKESDFQAEIRNISGKVITTQSSKLDITPETKFIYPIKLPEKVQAGEYSVNLKVTHGKDNWEFNKKFTITGEQAKEIHQRSGIKNYSWIIYCIIIVAIIFIGLLFLFLRNKPKIKREVNNSSLCRSNRRKKNN</sequence>
<dbReference type="Pfam" id="PF06030">
    <property type="entry name" value="WxLIP_PGBD"/>
    <property type="match status" value="1"/>
</dbReference>
<dbReference type="Proteomes" id="UP001152614">
    <property type="component" value="Unassembled WGS sequence"/>
</dbReference>
<evidence type="ECO:0000259" key="3">
    <source>
        <dbReference type="Pfam" id="PF06030"/>
    </source>
</evidence>
<keyword evidence="1" id="KW-0812">Transmembrane</keyword>